<dbReference type="Proteomes" id="UP000811609">
    <property type="component" value="Chromosome 14"/>
</dbReference>
<name>A0A8T1NJ47_CARIL</name>
<dbReference type="PANTHER" id="PTHR24282:SF196">
    <property type="entry name" value="CYTOCHROME P450 714C2"/>
    <property type="match status" value="1"/>
</dbReference>
<evidence type="ECO:0000256" key="8">
    <source>
        <dbReference type="ARBA" id="ARBA00023136"/>
    </source>
</evidence>
<evidence type="ECO:0008006" key="12">
    <source>
        <dbReference type="Google" id="ProtNLM"/>
    </source>
</evidence>
<evidence type="ECO:0000256" key="3">
    <source>
        <dbReference type="ARBA" id="ARBA00022617"/>
    </source>
</evidence>
<dbReference type="GO" id="GO:0016020">
    <property type="term" value="C:membrane"/>
    <property type="evidence" value="ECO:0007669"/>
    <property type="project" value="UniProtKB-SubCell"/>
</dbReference>
<evidence type="ECO:0000256" key="7">
    <source>
        <dbReference type="ARBA" id="ARBA00023033"/>
    </source>
</evidence>
<dbReference type="GO" id="GO:0004497">
    <property type="term" value="F:monooxygenase activity"/>
    <property type="evidence" value="ECO:0007669"/>
    <property type="project" value="UniProtKB-KW"/>
</dbReference>
<comment type="similarity">
    <text evidence="2">Belongs to the cytochrome P450 family.</text>
</comment>
<dbReference type="Pfam" id="PF00067">
    <property type="entry name" value="p450"/>
    <property type="match status" value="1"/>
</dbReference>
<evidence type="ECO:0000256" key="2">
    <source>
        <dbReference type="ARBA" id="ARBA00010617"/>
    </source>
</evidence>
<evidence type="ECO:0000313" key="11">
    <source>
        <dbReference type="Proteomes" id="UP000811609"/>
    </source>
</evidence>
<evidence type="ECO:0000256" key="5">
    <source>
        <dbReference type="ARBA" id="ARBA00023002"/>
    </source>
</evidence>
<evidence type="ECO:0000256" key="9">
    <source>
        <dbReference type="SAM" id="MobiDB-lite"/>
    </source>
</evidence>
<evidence type="ECO:0000256" key="1">
    <source>
        <dbReference type="ARBA" id="ARBA00004167"/>
    </source>
</evidence>
<comment type="caution">
    <text evidence="10">The sequence shown here is derived from an EMBL/GenBank/DDBJ whole genome shotgun (WGS) entry which is preliminary data.</text>
</comment>
<dbReference type="AlphaFoldDB" id="A0A8T1NJ47"/>
<dbReference type="GO" id="GO:0005506">
    <property type="term" value="F:iron ion binding"/>
    <property type="evidence" value="ECO:0007669"/>
    <property type="project" value="InterPro"/>
</dbReference>
<gene>
    <name evidence="10" type="ORF">CIPAW_14G046700</name>
</gene>
<keyword evidence="7" id="KW-0503">Monooxygenase</keyword>
<evidence type="ECO:0000256" key="6">
    <source>
        <dbReference type="ARBA" id="ARBA00023004"/>
    </source>
</evidence>
<evidence type="ECO:0000256" key="4">
    <source>
        <dbReference type="ARBA" id="ARBA00022723"/>
    </source>
</evidence>
<evidence type="ECO:0000313" key="10">
    <source>
        <dbReference type="EMBL" id="KAG6628923.1"/>
    </source>
</evidence>
<dbReference type="InterPro" id="IPR001128">
    <property type="entry name" value="Cyt_P450"/>
</dbReference>
<keyword evidence="3" id="KW-0349">Heme</keyword>
<comment type="subcellular location">
    <subcellularLocation>
        <location evidence="1">Membrane</location>
        <topology evidence="1">Single-pass membrane protein</topology>
    </subcellularLocation>
</comment>
<keyword evidence="8" id="KW-0472">Membrane</keyword>
<keyword evidence="4" id="KW-0479">Metal-binding</keyword>
<dbReference type="GO" id="GO:0020037">
    <property type="term" value="F:heme binding"/>
    <property type="evidence" value="ECO:0007669"/>
    <property type="project" value="InterPro"/>
</dbReference>
<dbReference type="GO" id="GO:0016705">
    <property type="term" value="F:oxidoreductase activity, acting on paired donors, with incorporation or reduction of molecular oxygen"/>
    <property type="evidence" value="ECO:0007669"/>
    <property type="project" value="InterPro"/>
</dbReference>
<keyword evidence="6" id="KW-0408">Iron</keyword>
<organism evidence="10 11">
    <name type="scientific">Carya illinoinensis</name>
    <name type="common">Pecan</name>
    <dbReference type="NCBI Taxonomy" id="32201"/>
    <lineage>
        <taxon>Eukaryota</taxon>
        <taxon>Viridiplantae</taxon>
        <taxon>Streptophyta</taxon>
        <taxon>Embryophyta</taxon>
        <taxon>Tracheophyta</taxon>
        <taxon>Spermatophyta</taxon>
        <taxon>Magnoliopsida</taxon>
        <taxon>eudicotyledons</taxon>
        <taxon>Gunneridae</taxon>
        <taxon>Pentapetalae</taxon>
        <taxon>rosids</taxon>
        <taxon>fabids</taxon>
        <taxon>Fagales</taxon>
        <taxon>Juglandaceae</taxon>
        <taxon>Carya</taxon>
    </lineage>
</organism>
<sequence length="426" mass="47409">MKHVHNRNEQSKVSDPNKVQLGRPRATPGDLVVFSLGTSPKIFINEPGILKGRTTCTSLDFGKPLEQQKEFGPLLGQGIISSNGAMWARKSKILAPEFYMEKVKGMINLINESTTPLLNSWKSRIETEGGTADIHIDDYLRSFSGDVISRACFGSNYAQGEKIFLKLRAVMGVMSMTGLSTGIPGLRTNREGWRLQKEARSLILEVVKERQKASDHENDFLHTVLEGAKNSDLSQEATERFSVDNCKNIYLAGYETTAISATRCLMLLASNQEWQDLVGAEVLDICQGSTLNADMLRKMKQLTIVIHESLRLYPLAPVVLRKALNDMKFGNINIPKGVNIWIVSLTSHTDPEIWGSHALKFNPARFVNGIKGACSHPHMYMPFGFGPHARMCWAALGHCRTQDSDSTTSLQLLLFPLPRVQPCTCY</sequence>
<dbReference type="EMBL" id="CM031822">
    <property type="protein sequence ID" value="KAG6628923.1"/>
    <property type="molecule type" value="Genomic_DNA"/>
</dbReference>
<dbReference type="InterPro" id="IPR050665">
    <property type="entry name" value="Cytochrome_P450_Monooxygen"/>
</dbReference>
<accession>A0A8T1NJ47</accession>
<reference evidence="10" key="1">
    <citation type="submission" date="2020-12" db="EMBL/GenBank/DDBJ databases">
        <title>WGS assembly of Carya illinoinensis cv. Pawnee.</title>
        <authorList>
            <person name="Platts A."/>
            <person name="Shu S."/>
            <person name="Wright S."/>
            <person name="Barry K."/>
            <person name="Edger P."/>
            <person name="Pires J.C."/>
            <person name="Schmutz J."/>
        </authorList>
    </citation>
    <scope>NUCLEOTIDE SEQUENCE</scope>
    <source>
        <tissue evidence="10">Leaf</tissue>
    </source>
</reference>
<keyword evidence="5" id="KW-0560">Oxidoreductase</keyword>
<keyword evidence="11" id="KW-1185">Reference proteome</keyword>
<feature type="region of interest" description="Disordered" evidence="9">
    <location>
        <begin position="1"/>
        <end position="24"/>
    </location>
</feature>
<feature type="compositionally biased region" description="Basic and acidic residues" evidence="9">
    <location>
        <begin position="1"/>
        <end position="12"/>
    </location>
</feature>
<dbReference type="PANTHER" id="PTHR24282">
    <property type="entry name" value="CYTOCHROME P450 FAMILY MEMBER"/>
    <property type="match status" value="1"/>
</dbReference>
<protein>
    <recommendedName>
        <fullName evidence="12">Cytochrome P450</fullName>
    </recommendedName>
</protein>
<proteinExistence type="inferred from homology"/>